<accession>A0A8X6L595</accession>
<comment type="caution">
    <text evidence="2">The sequence shown here is derived from an EMBL/GenBank/DDBJ whole genome shotgun (WGS) entry which is preliminary data.</text>
</comment>
<dbReference type="Proteomes" id="UP000887116">
    <property type="component" value="Unassembled WGS sequence"/>
</dbReference>
<name>A0A8X6L595_TRICU</name>
<organism evidence="2 3">
    <name type="scientific">Trichonephila clavata</name>
    <name type="common">Joro spider</name>
    <name type="synonym">Nephila clavata</name>
    <dbReference type="NCBI Taxonomy" id="2740835"/>
    <lineage>
        <taxon>Eukaryota</taxon>
        <taxon>Metazoa</taxon>
        <taxon>Ecdysozoa</taxon>
        <taxon>Arthropoda</taxon>
        <taxon>Chelicerata</taxon>
        <taxon>Arachnida</taxon>
        <taxon>Araneae</taxon>
        <taxon>Araneomorphae</taxon>
        <taxon>Entelegynae</taxon>
        <taxon>Araneoidea</taxon>
        <taxon>Nephilidae</taxon>
        <taxon>Trichonephila</taxon>
    </lineage>
</organism>
<sequence length="232" mass="26239">MSSDSLGPTNAGALGLRTLPSTLCEESAGKLKLPSILLYEPEDGHSSEKERGEERFSTAHRTQIRSRSKDTLLSRESSKTASVFSTENMSLKLPLLQQAVRCRCNIQPHEHWDGRRTRSAVDCVANVHFLSEEDMAEFDSRFFPLAGRTSLSGDKKKRTVHPVRYKALRTQTLKRLNAGKLSADKALTFHVDHERERNTFKLPTEKLEKNKKWQVVFTIAKSKDTKEKPEGS</sequence>
<feature type="compositionally biased region" description="Basic and acidic residues" evidence="1">
    <location>
        <begin position="42"/>
        <end position="57"/>
    </location>
</feature>
<evidence type="ECO:0000313" key="3">
    <source>
        <dbReference type="Proteomes" id="UP000887116"/>
    </source>
</evidence>
<dbReference type="OrthoDB" id="6432563at2759"/>
<evidence type="ECO:0000313" key="2">
    <source>
        <dbReference type="EMBL" id="GFQ96994.1"/>
    </source>
</evidence>
<gene>
    <name evidence="2" type="primary">ANK2_12</name>
    <name evidence="2" type="ORF">TNCT_501761</name>
</gene>
<proteinExistence type="predicted"/>
<keyword evidence="3" id="KW-1185">Reference proteome</keyword>
<dbReference type="AlphaFoldDB" id="A0A8X6L595"/>
<protein>
    <submittedName>
        <fullName evidence="2">Ankyrin-2</fullName>
    </submittedName>
</protein>
<dbReference type="EMBL" id="BMAO01024690">
    <property type="protein sequence ID" value="GFQ96994.1"/>
    <property type="molecule type" value="Genomic_DNA"/>
</dbReference>
<evidence type="ECO:0000256" key="1">
    <source>
        <dbReference type="SAM" id="MobiDB-lite"/>
    </source>
</evidence>
<reference evidence="2" key="1">
    <citation type="submission" date="2020-07" db="EMBL/GenBank/DDBJ databases">
        <title>Multicomponent nature underlies the extraordinary mechanical properties of spider dragline silk.</title>
        <authorList>
            <person name="Kono N."/>
            <person name="Nakamura H."/>
            <person name="Mori M."/>
            <person name="Yoshida Y."/>
            <person name="Ohtoshi R."/>
            <person name="Malay A.D."/>
            <person name="Moran D.A.P."/>
            <person name="Tomita M."/>
            <person name="Numata K."/>
            <person name="Arakawa K."/>
        </authorList>
    </citation>
    <scope>NUCLEOTIDE SEQUENCE</scope>
</reference>
<feature type="region of interest" description="Disordered" evidence="1">
    <location>
        <begin position="40"/>
        <end position="72"/>
    </location>
</feature>